<dbReference type="AlphaFoldDB" id="A0A397G5S2"/>
<reference evidence="1 2" key="1">
    <citation type="submission" date="2018-08" db="EMBL/GenBank/DDBJ databases">
        <title>Genome and evolution of the arbuscular mycorrhizal fungus Diversispora epigaea (formerly Glomus versiforme) and its bacterial endosymbionts.</title>
        <authorList>
            <person name="Sun X."/>
            <person name="Fei Z."/>
            <person name="Harrison M."/>
        </authorList>
    </citation>
    <scope>NUCLEOTIDE SEQUENCE [LARGE SCALE GENOMIC DNA]</scope>
    <source>
        <strain evidence="1 2">IT104</strain>
    </source>
</reference>
<keyword evidence="2" id="KW-1185">Reference proteome</keyword>
<proteinExistence type="predicted"/>
<comment type="caution">
    <text evidence="1">The sequence shown here is derived from an EMBL/GenBank/DDBJ whole genome shotgun (WGS) entry which is preliminary data.</text>
</comment>
<gene>
    <name evidence="1" type="ORF">Glove_688g19</name>
</gene>
<dbReference type="EMBL" id="PQFF01000554">
    <property type="protein sequence ID" value="RHZ45194.1"/>
    <property type="molecule type" value="Genomic_DNA"/>
</dbReference>
<protein>
    <submittedName>
        <fullName evidence="1">Uncharacterized protein</fullName>
    </submittedName>
</protein>
<organism evidence="1 2">
    <name type="scientific">Diversispora epigaea</name>
    <dbReference type="NCBI Taxonomy" id="1348612"/>
    <lineage>
        <taxon>Eukaryota</taxon>
        <taxon>Fungi</taxon>
        <taxon>Fungi incertae sedis</taxon>
        <taxon>Mucoromycota</taxon>
        <taxon>Glomeromycotina</taxon>
        <taxon>Glomeromycetes</taxon>
        <taxon>Diversisporales</taxon>
        <taxon>Diversisporaceae</taxon>
        <taxon>Diversispora</taxon>
    </lineage>
</organism>
<evidence type="ECO:0000313" key="1">
    <source>
        <dbReference type="EMBL" id="RHZ45194.1"/>
    </source>
</evidence>
<evidence type="ECO:0000313" key="2">
    <source>
        <dbReference type="Proteomes" id="UP000266861"/>
    </source>
</evidence>
<dbReference type="Proteomes" id="UP000266861">
    <property type="component" value="Unassembled WGS sequence"/>
</dbReference>
<sequence>MVRLRVLVYNNSINYYLLSNNIRYLKSEFGITKSLNIYSSITSIALISVLFRLSSSKRKQEYSFSL</sequence>
<name>A0A397G5S2_9GLOM</name>
<accession>A0A397G5S2</accession>